<evidence type="ECO:0000313" key="21">
    <source>
        <dbReference type="Proteomes" id="UP000233220"/>
    </source>
</evidence>
<evidence type="ECO:0000256" key="6">
    <source>
        <dbReference type="ARBA" id="ARBA00022701"/>
    </source>
</evidence>
<reference evidence="20" key="2">
    <citation type="submission" date="2025-09" db="UniProtKB">
        <authorList>
            <consortium name="Ensembl"/>
        </authorList>
    </citation>
    <scope>IDENTIFICATION</scope>
</reference>
<dbReference type="GeneTree" id="ENSGT00940000162356"/>
<dbReference type="SUPFAM" id="SSF48452">
    <property type="entry name" value="TPR-like"/>
    <property type="match status" value="1"/>
</dbReference>
<organism evidence="20 21">
    <name type="scientific">Saimiri boliviensis boliviensis</name>
    <name type="common">Bolivian squirrel monkey</name>
    <dbReference type="NCBI Taxonomy" id="39432"/>
    <lineage>
        <taxon>Eukaryota</taxon>
        <taxon>Metazoa</taxon>
        <taxon>Chordata</taxon>
        <taxon>Craniata</taxon>
        <taxon>Vertebrata</taxon>
        <taxon>Euteleostomi</taxon>
        <taxon>Mammalia</taxon>
        <taxon>Eutheria</taxon>
        <taxon>Euarchontoglires</taxon>
        <taxon>Primates</taxon>
        <taxon>Haplorrhini</taxon>
        <taxon>Platyrrhini</taxon>
        <taxon>Cebidae</taxon>
        <taxon>Saimiriinae</taxon>
        <taxon>Saimiri</taxon>
    </lineage>
</organism>
<dbReference type="STRING" id="39432.ENSSBOP00000034170"/>
<comment type="function">
    <text evidence="15">Kinesin is a microtubule-associated force-producing protein that may play a role in organelle transport. Plays a role during spermiogenesis in the development of the sperm tail midpiece and in the normal function of spermatozoa. May play a role in the formation of the mitochondrial sheath formation in the developing spermatid midpiece.</text>
</comment>
<keyword evidence="6 18" id="KW-0493">Microtubule</keyword>
<comment type="subunit">
    <text evidence="16">Oligomer composed of two heavy chains and two light chains. Associates with microtubulin in an ATP-dependent manner. Interacts with KIF5C. Interacts with ODF1. Interacts with LRGUK. Interacts with VDAC2.</text>
</comment>
<dbReference type="SMART" id="SM00028">
    <property type="entry name" value="TPR"/>
    <property type="match status" value="4"/>
</dbReference>
<feature type="region of interest" description="Disordered" evidence="19">
    <location>
        <begin position="403"/>
        <end position="436"/>
    </location>
</feature>
<dbReference type="GO" id="GO:0031514">
    <property type="term" value="C:motile cilium"/>
    <property type="evidence" value="ECO:0007669"/>
    <property type="project" value="Ensembl"/>
</dbReference>
<feature type="region of interest" description="Disordered" evidence="19">
    <location>
        <begin position="1"/>
        <end position="34"/>
    </location>
</feature>
<comment type="similarity">
    <text evidence="3 18">Belongs to the kinesin light chain family.</text>
</comment>
<dbReference type="GO" id="GO:0019894">
    <property type="term" value="F:kinesin binding"/>
    <property type="evidence" value="ECO:0007669"/>
    <property type="project" value="Ensembl"/>
</dbReference>
<evidence type="ECO:0000256" key="7">
    <source>
        <dbReference type="ARBA" id="ARBA00022737"/>
    </source>
</evidence>
<dbReference type="InterPro" id="IPR019734">
    <property type="entry name" value="TPR_rpt"/>
</dbReference>
<dbReference type="InterPro" id="IPR011990">
    <property type="entry name" value="TPR-like_helical_dom_sf"/>
</dbReference>
<evidence type="ECO:0000256" key="1">
    <source>
        <dbReference type="ARBA" id="ARBA00004173"/>
    </source>
</evidence>
<dbReference type="GO" id="GO:0043005">
    <property type="term" value="C:neuron projection"/>
    <property type="evidence" value="ECO:0007669"/>
    <property type="project" value="Ensembl"/>
</dbReference>
<dbReference type="GO" id="GO:0005874">
    <property type="term" value="C:microtubule"/>
    <property type="evidence" value="ECO:0007669"/>
    <property type="project" value="UniProtKB-UniRule"/>
</dbReference>
<keyword evidence="10" id="KW-0744">Spermatogenesis</keyword>
<proteinExistence type="inferred from homology"/>
<evidence type="ECO:0000256" key="11">
    <source>
        <dbReference type="ARBA" id="ARBA00023054"/>
    </source>
</evidence>
<feature type="compositionally biased region" description="Polar residues" evidence="19">
    <location>
        <begin position="427"/>
        <end position="436"/>
    </location>
</feature>
<dbReference type="GO" id="GO:0008017">
    <property type="term" value="F:microtubule binding"/>
    <property type="evidence" value="ECO:0007669"/>
    <property type="project" value="Ensembl"/>
</dbReference>
<keyword evidence="4 18" id="KW-0963">Cytoplasm</keyword>
<dbReference type="PANTHER" id="PTHR45783">
    <property type="entry name" value="KINESIN LIGHT CHAIN"/>
    <property type="match status" value="1"/>
</dbReference>
<evidence type="ECO:0000256" key="19">
    <source>
        <dbReference type="SAM" id="MobiDB-lite"/>
    </source>
</evidence>
<evidence type="ECO:0000256" key="9">
    <source>
        <dbReference type="ARBA" id="ARBA00022803"/>
    </source>
</evidence>
<protein>
    <recommendedName>
        <fullName evidence="18">Kinesin light chain</fullName>
    </recommendedName>
</protein>
<feature type="repeat" description="TPR" evidence="17">
    <location>
        <begin position="184"/>
        <end position="217"/>
    </location>
</feature>
<dbReference type="GO" id="GO:0005871">
    <property type="term" value="C:kinesin complex"/>
    <property type="evidence" value="ECO:0007669"/>
    <property type="project" value="UniProtKB-UniRule"/>
</dbReference>
<keyword evidence="14 18" id="KW-0206">Cytoskeleton</keyword>
<comment type="function">
    <text evidence="18">Kinesin is a microtubule-associated force-producing protein that play a role in organelle transport.</text>
</comment>
<feature type="repeat" description="TPR" evidence="17">
    <location>
        <begin position="226"/>
        <end position="259"/>
    </location>
</feature>
<evidence type="ECO:0000256" key="4">
    <source>
        <dbReference type="ARBA" id="ARBA00022490"/>
    </source>
</evidence>
<comment type="subcellular location">
    <subcellularLocation>
        <location evidence="2 18">Cytoplasm</location>
        <location evidence="2 18">Cytoskeleton</location>
    </subcellularLocation>
    <subcellularLocation>
        <location evidence="1">Mitochondrion</location>
    </subcellularLocation>
</comment>
<dbReference type="Pfam" id="PF13424">
    <property type="entry name" value="TPR_12"/>
    <property type="match status" value="2"/>
</dbReference>
<evidence type="ECO:0000313" key="20">
    <source>
        <dbReference type="Ensembl" id="ENSSBOP00000034170.1"/>
    </source>
</evidence>
<evidence type="ECO:0000256" key="13">
    <source>
        <dbReference type="ARBA" id="ARBA00023175"/>
    </source>
</evidence>
<comment type="subunit">
    <text evidence="18">Oligomeric complex composed of two heavy chains and two light chains.</text>
</comment>
<dbReference type="GO" id="GO:0035253">
    <property type="term" value="C:ciliary rootlet"/>
    <property type="evidence" value="ECO:0007669"/>
    <property type="project" value="Ensembl"/>
</dbReference>
<dbReference type="PANTHER" id="PTHR45783:SF1">
    <property type="entry name" value="KINESIN LIGHT CHAIN 3"/>
    <property type="match status" value="1"/>
</dbReference>
<evidence type="ECO:0000256" key="14">
    <source>
        <dbReference type="ARBA" id="ARBA00023212"/>
    </source>
</evidence>
<keyword evidence="9 17" id="KW-0802">TPR repeat</keyword>
<evidence type="ECO:0000256" key="18">
    <source>
        <dbReference type="RuleBase" id="RU367020"/>
    </source>
</evidence>
<evidence type="ECO:0000256" key="16">
    <source>
        <dbReference type="ARBA" id="ARBA00046448"/>
    </source>
</evidence>
<dbReference type="InterPro" id="IPR002151">
    <property type="entry name" value="Kinesin_light"/>
</dbReference>
<dbReference type="AlphaFoldDB" id="A0A2K6UQG8"/>
<accession>A0A2K6UQG8</accession>
<keyword evidence="13 18" id="KW-0505">Motor protein</keyword>
<evidence type="ECO:0000256" key="5">
    <source>
        <dbReference type="ARBA" id="ARBA00022553"/>
    </source>
</evidence>
<keyword evidence="12" id="KW-0496">Mitochondrion</keyword>
<keyword evidence="7" id="KW-0677">Repeat</keyword>
<dbReference type="Gene3D" id="1.25.40.10">
    <property type="entry name" value="Tetratricopeptide repeat domain"/>
    <property type="match status" value="1"/>
</dbReference>
<dbReference type="FunFam" id="1.25.40.10:FF:000003">
    <property type="entry name" value="kinesin light chain isoform X1"/>
    <property type="match status" value="1"/>
</dbReference>
<evidence type="ECO:0000256" key="2">
    <source>
        <dbReference type="ARBA" id="ARBA00004245"/>
    </source>
</evidence>
<evidence type="ECO:0000256" key="3">
    <source>
        <dbReference type="ARBA" id="ARBA00009622"/>
    </source>
</evidence>
<dbReference type="GO" id="GO:0005739">
    <property type="term" value="C:mitochondrion"/>
    <property type="evidence" value="ECO:0007669"/>
    <property type="project" value="UniProtKB-SubCell"/>
</dbReference>
<evidence type="ECO:0000256" key="8">
    <source>
        <dbReference type="ARBA" id="ARBA00022782"/>
    </source>
</evidence>
<keyword evidence="8" id="KW-0221">Differentiation</keyword>
<name>A0A2K6UQG8_SAIBB</name>
<evidence type="ECO:0000256" key="17">
    <source>
        <dbReference type="PROSITE-ProRule" id="PRU00339"/>
    </source>
</evidence>
<feature type="repeat" description="TPR" evidence="17">
    <location>
        <begin position="310"/>
        <end position="343"/>
    </location>
</feature>
<dbReference type="Proteomes" id="UP000233220">
    <property type="component" value="Unplaced"/>
</dbReference>
<reference evidence="20" key="1">
    <citation type="submission" date="2025-08" db="UniProtKB">
        <authorList>
            <consortium name="Ensembl"/>
        </authorList>
    </citation>
    <scope>IDENTIFICATION</scope>
</reference>
<sequence length="436" mass="47764">MIPRPHHYSPGAAMSVQVAAPGSTGLSPERLSPEELVRQTRQVVQGLEALRAEHRGLAGHLAEALAGQGPVAGWEMLEEKQQVVSHSLEAIELGLGEAQQSESPPRRDSLASLFPTEEERKGPEAAGAAAAQQGGYEIPARLRTLHNLVIQYAGQGRYEVAVPLCRQALEDLERSSGHCHPDVATMLNILALVYRDQNKYKEATDLLHDALQIREQTLGPEHPAVAATLNNLAVLYGKRGRYREAEPLCQRALEIREKVLGTDHPDVAKQLNNLALLCQNQGKFEDVERHYARALSIYEALGGPHDPNVAKTKNNLASAYLKQNKYQQAEELYKEILHREDLPAPLGAPNTGTVGDAEQALRRSSSLSKIRESIRRGSEKLVSRLRGEGATGMKRAMSLNTLNTDGARAPGTQFPSWHLDKLPRPLSASTQDLSPR</sequence>
<dbReference type="PROSITE" id="PS50005">
    <property type="entry name" value="TPR"/>
    <property type="match status" value="3"/>
</dbReference>
<dbReference type="Ensembl" id="ENSSBOT00000051089.1">
    <property type="protein sequence ID" value="ENSSBOP00000034170.1"/>
    <property type="gene ID" value="ENSSBOG00000033253.1"/>
</dbReference>
<dbReference type="OMA" id="HTSGHCH"/>
<gene>
    <name evidence="20" type="primary">KLC3</name>
</gene>
<dbReference type="GO" id="GO:0008088">
    <property type="term" value="P:axo-dendritic transport"/>
    <property type="evidence" value="ECO:0007669"/>
    <property type="project" value="Ensembl"/>
</dbReference>
<evidence type="ECO:0000256" key="12">
    <source>
        <dbReference type="ARBA" id="ARBA00023128"/>
    </source>
</evidence>
<keyword evidence="21" id="KW-1185">Reference proteome</keyword>
<dbReference type="GO" id="GO:0120317">
    <property type="term" value="P:sperm mitochondrial sheath assembly"/>
    <property type="evidence" value="ECO:0007669"/>
    <property type="project" value="Ensembl"/>
</dbReference>
<dbReference type="Pfam" id="PF13374">
    <property type="entry name" value="TPR_10"/>
    <property type="match status" value="1"/>
</dbReference>
<keyword evidence="5" id="KW-0597">Phosphoprotein</keyword>
<dbReference type="PRINTS" id="PR00381">
    <property type="entry name" value="KINESINLIGHT"/>
</dbReference>
<evidence type="ECO:0000256" key="15">
    <source>
        <dbReference type="ARBA" id="ARBA00045520"/>
    </source>
</evidence>
<evidence type="ECO:0000256" key="10">
    <source>
        <dbReference type="ARBA" id="ARBA00022871"/>
    </source>
</evidence>
<keyword evidence="11" id="KW-0175">Coiled coil</keyword>